<keyword evidence="3" id="KW-0540">Nuclease</keyword>
<dbReference type="InterPro" id="IPR041373">
    <property type="entry name" value="RT_RNaseH"/>
</dbReference>
<feature type="region of interest" description="Disordered" evidence="7">
    <location>
        <begin position="664"/>
        <end position="686"/>
    </location>
</feature>
<dbReference type="Proteomes" id="UP000030750">
    <property type="component" value="Unassembled WGS sequence"/>
</dbReference>
<feature type="region of interest" description="Disordered" evidence="7">
    <location>
        <begin position="222"/>
        <end position="242"/>
    </location>
</feature>
<dbReference type="InterPro" id="IPR050951">
    <property type="entry name" value="Retrovirus_Pol_polyprotein"/>
</dbReference>
<accession>U6LVD5</accession>
<protein>
    <recommendedName>
        <fullName evidence="8">Integrase catalytic domain-containing protein</fullName>
    </recommendedName>
</protein>
<dbReference type="GO" id="GO:0016787">
    <property type="term" value="F:hydrolase activity"/>
    <property type="evidence" value="ECO:0007669"/>
    <property type="project" value="UniProtKB-KW"/>
</dbReference>
<feature type="domain" description="Integrase catalytic" evidence="8">
    <location>
        <begin position="812"/>
        <end position="981"/>
    </location>
</feature>
<dbReference type="InterPro" id="IPR036397">
    <property type="entry name" value="RNaseH_sf"/>
</dbReference>
<sequence>MMAPKLPAAGMQPPERQTEDVEQYKRIIEELSPSLLQATTLQPNPAPVASTPRESSENMEYFGGRMERRFTSMSLSQDLWGHELGDYLDRIALQCYSDLVRTGTGMTDWSYVKRELLKGFCSVDRATVVPQMADNKWTGDYRTCTANFCRITANGAQLPANELVSYILTNTPDELGWAVTKRGRKYFSNWREASEALAAIAGPWGASQEEFRRRQQELRLSRAAGDAKNPLAAGPNPIPVSPRWAEKLFPEEQREPEDEQGTTACRNLSAAGRTEAHAPSGREEEARDADSSREVHDEVSLEDTNGAQLRIDRVVENLTAWCGSECFTGDYLVGPVPCEIVLGFDRLKKHRVAWHFQSDKLSTYLNDQWRELPLVHSRRDERIAKGHQVPPKRTPAEEAYDLLARLNLVLALPEVDNSVAQRLRPSGRLCCAFTSPDNRRAEEAHPSPSVDTTHGSDDEDSPWHIAKLEFTLFGTWMQSPSFQDLPQEIREVLGAHRQVFPDNLPLGLPPKRPHGHHILLAPGKVLSILLTHKFYPKFRKCQLARQEFTYLGYTMTPDMPLVAYSNKPAIGFLSQAMTPVQHKCSICDQELLALVTALDMRSHLLRVGKVSNHQALTHLQKLQMSKTLRGRTPRWFDFLAEFPDLTIIYLQGARNTVADALSRLSCHSSSQPPPPSTPPQLPHSEPLAPLMLASAHPDTAHHTGGKQVNYRRLAGIRRGTPRPHPQSPPVMPKADQFTPDDTAPSTASPVQTTCSETLECPAAYAKCSVFRDPYNTAVQADGATVQVEFRHRLFAFRFVTPFLNVCIHGLWRLLIPSRRWSHLSLDFTTDLPPTKTGHDSILVLVNSHSKMAHFVPVKKTFTKADTVDVLAYRLIRYYGLPEALISDRDHRFNSALWQQLCGPFHIQPAISSSYDPQSDGQTERVNRKLEQLPRTYIQSEEREWERLLPALELAYNTTNHSSTEPFPLIGEKPLTAADLDVVGALSSTLRLPMTKLFRQLCDPAQSHILKAKIQQKH</sequence>
<keyword evidence="2" id="KW-0548">Nucleotidyltransferase</keyword>
<dbReference type="GO" id="GO:0004519">
    <property type="term" value="F:endonuclease activity"/>
    <property type="evidence" value="ECO:0007669"/>
    <property type="project" value="UniProtKB-KW"/>
</dbReference>
<evidence type="ECO:0000256" key="1">
    <source>
        <dbReference type="ARBA" id="ARBA00022679"/>
    </source>
</evidence>
<feature type="compositionally biased region" description="Pro residues" evidence="7">
    <location>
        <begin position="722"/>
        <end position="731"/>
    </location>
</feature>
<name>U6LVD5_9EIME</name>
<evidence type="ECO:0000313" key="10">
    <source>
        <dbReference type="Proteomes" id="UP000030750"/>
    </source>
</evidence>
<keyword evidence="10" id="KW-1185">Reference proteome</keyword>
<dbReference type="InterPro" id="IPR001584">
    <property type="entry name" value="Integrase_cat-core"/>
</dbReference>
<dbReference type="GO" id="GO:0003676">
    <property type="term" value="F:nucleic acid binding"/>
    <property type="evidence" value="ECO:0007669"/>
    <property type="project" value="InterPro"/>
</dbReference>
<dbReference type="OrthoDB" id="2431547at2759"/>
<feature type="region of interest" description="Disordered" evidence="7">
    <location>
        <begin position="270"/>
        <end position="301"/>
    </location>
</feature>
<keyword evidence="6" id="KW-0695">RNA-directed DNA polymerase</keyword>
<evidence type="ECO:0000256" key="2">
    <source>
        <dbReference type="ARBA" id="ARBA00022695"/>
    </source>
</evidence>
<dbReference type="AlphaFoldDB" id="U6LVD5"/>
<dbReference type="PANTHER" id="PTHR37984:SF5">
    <property type="entry name" value="PROTEIN NYNRIN-LIKE"/>
    <property type="match status" value="1"/>
</dbReference>
<evidence type="ECO:0000256" key="7">
    <source>
        <dbReference type="SAM" id="MobiDB-lite"/>
    </source>
</evidence>
<feature type="region of interest" description="Disordered" evidence="7">
    <location>
        <begin position="1"/>
        <end position="23"/>
    </location>
</feature>
<dbReference type="PROSITE" id="PS50994">
    <property type="entry name" value="INTEGRASE"/>
    <property type="match status" value="1"/>
</dbReference>
<dbReference type="GO" id="GO:0003964">
    <property type="term" value="F:RNA-directed DNA polymerase activity"/>
    <property type="evidence" value="ECO:0007669"/>
    <property type="project" value="UniProtKB-KW"/>
</dbReference>
<keyword evidence="1" id="KW-0808">Transferase</keyword>
<dbReference type="Pfam" id="PF17917">
    <property type="entry name" value="RT_RNaseH"/>
    <property type="match status" value="1"/>
</dbReference>
<dbReference type="GO" id="GO:0015074">
    <property type="term" value="P:DNA integration"/>
    <property type="evidence" value="ECO:0007669"/>
    <property type="project" value="InterPro"/>
</dbReference>
<evidence type="ECO:0000256" key="4">
    <source>
        <dbReference type="ARBA" id="ARBA00022759"/>
    </source>
</evidence>
<dbReference type="SUPFAM" id="SSF56672">
    <property type="entry name" value="DNA/RNA polymerases"/>
    <property type="match status" value="1"/>
</dbReference>
<feature type="compositionally biased region" description="Basic and acidic residues" evidence="7">
    <location>
        <begin position="274"/>
        <end position="299"/>
    </location>
</feature>
<feature type="region of interest" description="Disordered" evidence="7">
    <location>
        <begin position="438"/>
        <end position="461"/>
    </location>
</feature>
<dbReference type="EMBL" id="HG718736">
    <property type="protein sequence ID" value="CDJ54307.1"/>
    <property type="molecule type" value="Genomic_DNA"/>
</dbReference>
<evidence type="ECO:0000256" key="6">
    <source>
        <dbReference type="ARBA" id="ARBA00022918"/>
    </source>
</evidence>
<evidence type="ECO:0000259" key="8">
    <source>
        <dbReference type="PROSITE" id="PS50994"/>
    </source>
</evidence>
<dbReference type="VEuPathDB" id="ToxoDB:EBH_0057120"/>
<evidence type="ECO:0000256" key="5">
    <source>
        <dbReference type="ARBA" id="ARBA00022801"/>
    </source>
</evidence>
<dbReference type="Gene3D" id="3.30.420.10">
    <property type="entry name" value="Ribonuclease H-like superfamily/Ribonuclease H"/>
    <property type="match status" value="1"/>
</dbReference>
<organism evidence="9 10">
    <name type="scientific">Eimeria brunetti</name>
    <dbReference type="NCBI Taxonomy" id="51314"/>
    <lineage>
        <taxon>Eukaryota</taxon>
        <taxon>Sar</taxon>
        <taxon>Alveolata</taxon>
        <taxon>Apicomplexa</taxon>
        <taxon>Conoidasida</taxon>
        <taxon>Coccidia</taxon>
        <taxon>Eucoccidiorida</taxon>
        <taxon>Eimeriorina</taxon>
        <taxon>Eimeriidae</taxon>
        <taxon>Eimeria</taxon>
    </lineage>
</organism>
<dbReference type="InterPro" id="IPR012337">
    <property type="entry name" value="RNaseH-like_sf"/>
</dbReference>
<proteinExistence type="predicted"/>
<evidence type="ECO:0000313" key="9">
    <source>
        <dbReference type="EMBL" id="CDJ54307.1"/>
    </source>
</evidence>
<evidence type="ECO:0000256" key="3">
    <source>
        <dbReference type="ARBA" id="ARBA00022722"/>
    </source>
</evidence>
<keyword evidence="5" id="KW-0378">Hydrolase</keyword>
<dbReference type="PANTHER" id="PTHR37984">
    <property type="entry name" value="PROTEIN CBG26694"/>
    <property type="match status" value="1"/>
</dbReference>
<reference evidence="9" key="2">
    <citation type="submission" date="2013-10" db="EMBL/GenBank/DDBJ databases">
        <authorList>
            <person name="Aslett M."/>
        </authorList>
    </citation>
    <scope>NUCLEOTIDE SEQUENCE [LARGE SCALE GENOMIC DNA]</scope>
    <source>
        <strain evidence="9">Houghton</strain>
    </source>
</reference>
<keyword evidence="4" id="KW-0255">Endonuclease</keyword>
<feature type="compositionally biased region" description="Pro residues" evidence="7">
    <location>
        <begin position="671"/>
        <end position="681"/>
    </location>
</feature>
<gene>
    <name evidence="9" type="ORF">EBH_0057120</name>
</gene>
<reference evidence="9" key="1">
    <citation type="submission" date="2013-10" db="EMBL/GenBank/DDBJ databases">
        <title>Genomic analysis of the causative agents of coccidiosis in chickens.</title>
        <authorList>
            <person name="Reid A.J."/>
            <person name="Blake D."/>
            <person name="Billington K."/>
            <person name="Browne H."/>
            <person name="Dunn M."/>
            <person name="Hung S."/>
            <person name="Kawahara F."/>
            <person name="Miranda-Saavedra D."/>
            <person name="Mourier T."/>
            <person name="Nagra H."/>
            <person name="Otto T.D."/>
            <person name="Rawlings N."/>
            <person name="Sanchez A."/>
            <person name="Sanders M."/>
            <person name="Subramaniam C."/>
            <person name="Tay Y."/>
            <person name="Dear P."/>
            <person name="Doerig C."/>
            <person name="Gruber A."/>
            <person name="Parkinson J."/>
            <person name="Shirley M."/>
            <person name="Wan K.L."/>
            <person name="Berriman M."/>
            <person name="Tomley F."/>
            <person name="Pain A."/>
        </authorList>
    </citation>
    <scope>NUCLEOTIDE SEQUENCE [LARGE SCALE GENOMIC DNA]</scope>
    <source>
        <strain evidence="9">Houghton</strain>
    </source>
</reference>
<dbReference type="InterPro" id="IPR043502">
    <property type="entry name" value="DNA/RNA_pol_sf"/>
</dbReference>
<dbReference type="SUPFAM" id="SSF53098">
    <property type="entry name" value="Ribonuclease H-like"/>
    <property type="match status" value="1"/>
</dbReference>
<feature type="region of interest" description="Disordered" evidence="7">
    <location>
        <begin position="717"/>
        <end position="750"/>
    </location>
</feature>